<dbReference type="GO" id="GO:0055080">
    <property type="term" value="P:monoatomic cation homeostasis"/>
    <property type="evidence" value="ECO:0007669"/>
    <property type="project" value="TreeGrafter"/>
</dbReference>
<feature type="region of interest" description="Disordered" evidence="1">
    <location>
        <begin position="866"/>
        <end position="943"/>
    </location>
</feature>
<feature type="compositionally biased region" description="Basic and acidic residues" evidence="1">
    <location>
        <begin position="1633"/>
        <end position="1649"/>
    </location>
</feature>
<feature type="compositionally biased region" description="Basic residues" evidence="1">
    <location>
        <begin position="3597"/>
        <end position="3616"/>
    </location>
</feature>
<feature type="domain" description="Protein UNC80 C-terminal" evidence="4">
    <location>
        <begin position="2351"/>
        <end position="3467"/>
    </location>
</feature>
<organism evidence="5 6">
    <name type="scientific">Acanthaster planci</name>
    <name type="common">Crown-of-thorns starfish</name>
    <dbReference type="NCBI Taxonomy" id="133434"/>
    <lineage>
        <taxon>Eukaryota</taxon>
        <taxon>Metazoa</taxon>
        <taxon>Echinodermata</taxon>
        <taxon>Eleutherozoa</taxon>
        <taxon>Asterozoa</taxon>
        <taxon>Asteroidea</taxon>
        <taxon>Valvatacea</taxon>
        <taxon>Valvatida</taxon>
        <taxon>Acanthasteridae</taxon>
        <taxon>Acanthaster</taxon>
    </lineage>
</organism>
<feature type="compositionally biased region" description="Pro residues" evidence="1">
    <location>
        <begin position="876"/>
        <end position="888"/>
    </location>
</feature>
<feature type="domain" description="Protein UNC80 central region" evidence="3">
    <location>
        <begin position="1830"/>
        <end position="2193"/>
    </location>
</feature>
<protein>
    <submittedName>
        <fullName evidence="6">Protein unc-80 homolog isoform X1</fullName>
    </submittedName>
</protein>
<feature type="region of interest" description="Disordered" evidence="1">
    <location>
        <begin position="3641"/>
        <end position="3684"/>
    </location>
</feature>
<evidence type="ECO:0000256" key="1">
    <source>
        <dbReference type="SAM" id="MobiDB-lite"/>
    </source>
</evidence>
<feature type="compositionally biased region" description="Basic and acidic residues" evidence="1">
    <location>
        <begin position="1399"/>
        <end position="1416"/>
    </location>
</feature>
<feature type="compositionally biased region" description="Polar residues" evidence="1">
    <location>
        <begin position="3554"/>
        <end position="3564"/>
    </location>
</feature>
<feature type="region of interest" description="Disordered" evidence="1">
    <location>
        <begin position="1631"/>
        <end position="1791"/>
    </location>
</feature>
<evidence type="ECO:0000259" key="4">
    <source>
        <dbReference type="Pfam" id="PF20262"/>
    </source>
</evidence>
<dbReference type="GeneID" id="110985289"/>
<feature type="compositionally biased region" description="Polar residues" evidence="1">
    <location>
        <begin position="1654"/>
        <end position="1675"/>
    </location>
</feature>
<dbReference type="PANTHER" id="PTHR31781">
    <property type="entry name" value="UNC80"/>
    <property type="match status" value="1"/>
</dbReference>
<feature type="compositionally biased region" description="Basic and acidic residues" evidence="1">
    <location>
        <begin position="232"/>
        <end position="244"/>
    </location>
</feature>
<evidence type="ECO:0000259" key="2">
    <source>
        <dbReference type="Pfam" id="PF15778"/>
    </source>
</evidence>
<dbReference type="InterPro" id="IPR016024">
    <property type="entry name" value="ARM-type_fold"/>
</dbReference>
<feature type="compositionally biased region" description="Basic and acidic residues" evidence="1">
    <location>
        <begin position="490"/>
        <end position="500"/>
    </location>
</feature>
<keyword evidence="5" id="KW-1185">Reference proteome</keyword>
<dbReference type="GO" id="GO:0005261">
    <property type="term" value="F:monoatomic cation channel activity"/>
    <property type="evidence" value="ECO:0007669"/>
    <property type="project" value="TreeGrafter"/>
</dbReference>
<feature type="region of interest" description="Disordered" evidence="1">
    <location>
        <begin position="1837"/>
        <end position="1878"/>
    </location>
</feature>
<feature type="region of interest" description="Disordered" evidence="1">
    <location>
        <begin position="1395"/>
        <end position="1435"/>
    </location>
</feature>
<feature type="compositionally biased region" description="Basic residues" evidence="1">
    <location>
        <begin position="1732"/>
        <end position="1747"/>
    </location>
</feature>
<feature type="region of interest" description="Disordered" evidence="1">
    <location>
        <begin position="1958"/>
        <end position="1984"/>
    </location>
</feature>
<feature type="compositionally biased region" description="Low complexity" evidence="1">
    <location>
        <begin position="889"/>
        <end position="904"/>
    </location>
</feature>
<dbReference type="PANTHER" id="PTHR31781:SF1">
    <property type="entry name" value="PROTEIN UNC-80 HOMOLOG"/>
    <property type="match status" value="1"/>
</dbReference>
<feature type="region of interest" description="Disordered" evidence="1">
    <location>
        <begin position="628"/>
        <end position="651"/>
    </location>
</feature>
<feature type="domain" description="Protein UNC80 central region" evidence="3">
    <location>
        <begin position="1433"/>
        <end position="1769"/>
    </location>
</feature>
<feature type="region of interest" description="Disordered" evidence="1">
    <location>
        <begin position="373"/>
        <end position="394"/>
    </location>
</feature>
<proteinExistence type="predicted"/>
<dbReference type="Pfam" id="PF15778">
    <property type="entry name" value="UNC80_N"/>
    <property type="match status" value="1"/>
</dbReference>
<dbReference type="RefSeq" id="XP_022101909.1">
    <property type="nucleotide sequence ID" value="XM_022246217.1"/>
</dbReference>
<feature type="compositionally biased region" description="Polar residues" evidence="1">
    <location>
        <begin position="3651"/>
        <end position="3662"/>
    </location>
</feature>
<dbReference type="InterPro" id="IPR031542">
    <property type="entry name" value="UNC80_N"/>
</dbReference>
<feature type="compositionally biased region" description="Low complexity" evidence="1">
    <location>
        <begin position="3518"/>
        <end position="3530"/>
    </location>
</feature>
<feature type="compositionally biased region" description="Pro residues" evidence="1">
    <location>
        <begin position="908"/>
        <end position="925"/>
    </location>
</feature>
<feature type="region of interest" description="Disordered" evidence="1">
    <location>
        <begin position="1349"/>
        <end position="1378"/>
    </location>
</feature>
<evidence type="ECO:0000313" key="6">
    <source>
        <dbReference type="RefSeq" id="XP_022101909.1"/>
    </source>
</evidence>
<feature type="domain" description="Cation channel complex component UNC80 N-terminal" evidence="2">
    <location>
        <begin position="17"/>
        <end position="202"/>
    </location>
</feature>
<feature type="compositionally biased region" description="Low complexity" evidence="1">
    <location>
        <begin position="3539"/>
        <end position="3553"/>
    </location>
</feature>
<gene>
    <name evidence="6" type="primary">LOC110985289</name>
</gene>
<feature type="region of interest" description="Disordered" evidence="1">
    <location>
        <begin position="218"/>
        <end position="266"/>
    </location>
</feature>
<feature type="compositionally biased region" description="Polar residues" evidence="1">
    <location>
        <begin position="1774"/>
        <end position="1783"/>
    </location>
</feature>
<feature type="compositionally biased region" description="Polar residues" evidence="1">
    <location>
        <begin position="1852"/>
        <end position="1864"/>
    </location>
</feature>
<feature type="compositionally biased region" description="Basic and acidic residues" evidence="1">
    <location>
        <begin position="1255"/>
        <end position="1265"/>
    </location>
</feature>
<feature type="domain" description="Protein UNC80 central region" evidence="3">
    <location>
        <begin position="2229"/>
        <end position="2290"/>
    </location>
</feature>
<feature type="region of interest" description="Disordered" evidence="1">
    <location>
        <begin position="2953"/>
        <end position="2984"/>
    </location>
</feature>
<dbReference type="Proteomes" id="UP000694845">
    <property type="component" value="Unplaced"/>
</dbReference>
<name>A0A8B7Z8C2_ACAPL</name>
<feature type="compositionally biased region" description="Basic and acidic residues" evidence="1">
    <location>
        <begin position="338"/>
        <end position="354"/>
    </location>
</feature>
<feature type="compositionally biased region" description="Acidic residues" evidence="1">
    <location>
        <begin position="3579"/>
        <end position="3590"/>
    </location>
</feature>
<reference evidence="6" key="1">
    <citation type="submission" date="2025-08" db="UniProtKB">
        <authorList>
            <consortium name="RefSeq"/>
        </authorList>
    </citation>
    <scope>IDENTIFICATION</scope>
</reference>
<feature type="region of interest" description="Disordered" evidence="1">
    <location>
        <begin position="486"/>
        <end position="550"/>
    </location>
</feature>
<dbReference type="InterPro" id="IPR045852">
    <property type="entry name" value="UNC80_central"/>
</dbReference>
<dbReference type="GO" id="GO:0034703">
    <property type="term" value="C:cation channel complex"/>
    <property type="evidence" value="ECO:0007669"/>
    <property type="project" value="TreeGrafter"/>
</dbReference>
<dbReference type="Pfam" id="PF20262">
    <property type="entry name" value="UNC80_C"/>
    <property type="match status" value="1"/>
</dbReference>
<feature type="region of interest" description="Disordered" evidence="1">
    <location>
        <begin position="328"/>
        <end position="354"/>
    </location>
</feature>
<dbReference type="SUPFAM" id="SSF48371">
    <property type="entry name" value="ARM repeat"/>
    <property type="match status" value="1"/>
</dbReference>
<dbReference type="KEGG" id="aplc:110985289"/>
<dbReference type="Pfam" id="PF19424">
    <property type="entry name" value="UNC80"/>
    <property type="match status" value="3"/>
</dbReference>
<dbReference type="GO" id="GO:0030424">
    <property type="term" value="C:axon"/>
    <property type="evidence" value="ECO:0007669"/>
    <property type="project" value="TreeGrafter"/>
</dbReference>
<evidence type="ECO:0000313" key="5">
    <source>
        <dbReference type="Proteomes" id="UP000694845"/>
    </source>
</evidence>
<accession>A0A8B7Z8C2</accession>
<feature type="compositionally biased region" description="Polar residues" evidence="1">
    <location>
        <begin position="633"/>
        <end position="648"/>
    </location>
</feature>
<dbReference type="InterPro" id="IPR046460">
    <property type="entry name" value="UNC80_C"/>
</dbReference>
<dbReference type="OrthoDB" id="5584001at2759"/>
<evidence type="ECO:0000259" key="3">
    <source>
        <dbReference type="Pfam" id="PF19424"/>
    </source>
</evidence>
<feature type="region of interest" description="Disordered" evidence="1">
    <location>
        <begin position="3513"/>
        <end position="3622"/>
    </location>
</feature>
<sequence length="3717" mass="414666">MVKRKSCNDDPKILARSVPLPLQIFLWRQTSPFIRPKLGRLYEASCVSFERVLVENKLHGLSPSLSDAINSITRWQLIQASLPHLMHCCAALLSNRAKLGHADKLGVAETKLLLTLHWVLLESLEECLQEDSSQLDFLRLPGNSEHGLTTIQLFVYLFAPLVYSIKESDLTFRLANGLKLWRPLWDHKLPDISSFTAQVKPKRCYRLATRRIWKDPEMTSKVEEEKEEVDEKQEQEQQEQKQEQEEAVGEPPKAEEAPSESPPGVIVPLADISEVSRFSSGAVTPDPPSVNVEIVCEVCSTSVTQNNTCRCGNLKVTGDMAAKTRFDFDQVSSSSSEDETKPLKPSRAKERPKSLIERSILPLHEGIDHAELAASLSVPRPPPPSTSPTDLPKRRLPQRINDVFSATYFDVAVMRCLFIPHWAEEGVQWALMYLLSRLRQIADETMAAERVRQRSNSSPIPQITISLFSPVPGPPKKFSVPMSCMGGSEPSKDEGRHRESYPLVGSPKKMKFERVEPLPLRKISPPKRSSLGDQGRGNKAHRKLRRTSSLSKTVGALMPKLIKEEIEEGKVGSGSDEQIVQTLDASSTKTPTLGEVPKSSSTGTPKLEPFKFKIDVVQLKTVPALMSPEELTKSGSPSTPPLYSTGSLDSKRPFVSTTTTSSSFVSRPTALPYQQSFSATATKLPSFVQVSADAAHKPTVVTTQTRPFGATSKVSPIVIPPIKAEKSSTCFTVTKTTTNVQSSSVMTAKADFFSEHTNSTSTKSEKLYERRAMKSEKNLITLHKPVSVEVQEKPLLIFDEPVTIEPQPAKVVHKANVVQHKAPVVVNRPMLQRQSPVFEAPPQPLDAVPSSDTNVTFEAAKPLVTPILMNNSKSPPTSPEELSPPPEKSPSSVSSSSLLIPVSEDLSEPPPPQSPPSPDKPPQSPSSPDRLTHQDSSSMSRLDIPTFLPRSASDTFVNYHTSEEEEITEAAGSTYYIQEDGQMNYSVIIKALHKIITKETTAKVCDTSLHIIETILEFRVVKQSEKPSQAKIPVIKVEGEKVKAPDKDGDGDVASKSLEDMTVHNLVMETLIQVFRALGCHHGCGEGLRGHSGDKLRLMGQQCLNRMFKIDPSQFRRYLRFMISTHPLENILDFLHALLGFCEDPVRIPHRPGSPFYNAGPSTGPNEGIARGGFATNFGSGVAGTGVRGIEGTIVGSIFKALVTRMANSREELNAPENSALYSDVRQLLHYIREAHGGVFRRVALSGLIDSSGKGQDEKDKDKTGKVGFSETKSDSDKNLPNPPSKDGGEGGDVSPGTRLRRHLFKKKFRSTDCALDDERLAEGAGGKRRFSVFQFAQAVTTWRNRAIRSNLGSEDGPELAEPSETTPRAKKDTGSVYAGRKKVEDHSFFLKFRKKSKRDPSSTEERDDCETPRSMEDEEEMASDSLDMGTEKEKKPVDRVVIAAGMKRLNLLMDCCNPGTVPDAEFLAASLDLNAPVVARAALLLECCHFVYRCNHGDWPEWMKSGRSYQRGRVSSNVMSTRNMGSCYRKNASMQRMASKMFYLWAEAIGARLEEIERQEAKDVTVVIGKVKDESIKRRLRQQDDQEDFLDEATVNPSGTACPHALKMVACQLLCEITAFLRETYQSLPKPRKVDRGGFGRAPTRDSEFLELPSSSAPNMTAVQRQASAGSSVTSSPPPPRHSAPSTVVDSPSGTSERKISFALGGDDDSQHSSNTELNNVDQQVEEKKVTPGRKQSRGGLLRRHPAPSSPAPREQHNHSFRNRHRSRPDSLFGTQPGSQAQPPADTTPHVKFSAESQPTIIGMSHENSAPADEHPVFGLASSFLSSLLGRSGSVKSRKISSISVDDDSTGETSSVFSEQVSPQEPEHVPELASTPDTVGLDDIDLSKNMPWIPIIVEIASKTNFICNHQRCCHPNCFERQKRNCYRLMKAVRYICGEDSILRPRDDDMDERMRRLDGKGKRKESGQGHSTLRSFRELRRESTSSTLDRQVSVFRHQVAASTSRTNSAVALTSGSFPMELEWPKKEDSPQLKYLKTQAMFLWHSPLSLLTKAAPILTEDLFADILTLAWELLLDSSQQLAGSTAAMVLICAVKIPDTVTKLIAGEMHHQEAGQRADAIQRFAVLWRFRHQVWPRMEDKASLIFRVPPPNIDFTVPSPTIGVANIAVIDPPWMPVTTSDLEEKVSTEEETSKSGLSAWAFLTGMCKRAATQPQPGIFNSHTGMCWKLLSRSFAAVAVSRTTQRREHIKKTLLREQEKKRAARETFHMTNVPILTQAAYEPSHHVTSDDEDDTPMPVTVSMTARRVSIAPPATMAAAAGLNRGRNLSIRRASLWSGGASTGNASGDDEGMVTERTHHSPPTFGVFFPSCVCTTIVHLVALLDDSEVNKEGVAVCEVAEKVLWACLVEEPALICRYILEKITAKNKQEDLILLLKKMVSHYGELPAQTAHCLFNYLLGFVVYHCRAPHEGANEAIANTLSVLWHIIPFVSGISFKDLKQTLKKEQCDPTVLISANVPCAKKLIVHGPNETDIPTQLPISEDMQFEEIHQDCLEFFNIPIQEHCAHFLVDKKTNQMLDVKSYVRDFYAYKRSHCPELILKKIDQLEGLEHLQQQAFTLKIAELGRVYFALATLQSTPSQVMSSHITFLHDELIRLPSFPRKSLDAEFLLYAIPKQGRELFGLDVIHKYMWVKFTAAIFLNMSSDFSWSGDIQLFLNVLNGCLLLHCQDISLLRICLASFINISRHFKQMFATKGFQYIMPTILRVYNYHNSNPLVCRAVEYVCRQFYVLHMKPFVLQLFGSAAPLLQGEEEVNPQKISPRCLFRLLLSMEKDSKDSLDILELVTGEKPLKTLDFCYSNDHLATFTIAEAIRLCAIVVAYAPESVRSAQMLSVLADLVPLYLEHVKEQTKKRDNPSAAKSETAVINSMGVCIKALIIGAETLARSTSGPSRKIENVNATTSFKSSNNSQQSSVHKASRKSAMNAAGADLGEEDMREDFQFRYNDYRVRRRYEDDSEDAEPMNEFCKPRDMLLNVAAGYYCHSLARLKELRPHNESRQHSSSSSLELLDQRCHLRLAEVAHTLLKVAPHDPITMGCKGLQMYITQMIPQTDWTSQDLRPALILILKRLDKLFNKIHKKPTLMRHMDWESAANFLKGIYVTLTRQSIISHLPHLKSLLNICLALLLCDGSASGGGDGLSLLTMSSPTGGMRFTPPPVFCSAVVRAVAMQMHCMKHQYWMRPKDLYTLEQVFGGTPVFNSAERTETILLYLVIPLCLRVGCGRKDSPKIRPSDISFALTMILYALLPPKRQPTMEVGRSGAMPLKQQHHYSSITDLPSHTSISYRDSSSVIPDSLYEAGFLGLKMMMVCFENQLSREWFRIASAIKELGSRMLGGLALWSFMDFVITVRTPLYVMLKPFIAFKMMRMICETDHEVMLQRYVGQKLRVTHSPQTKCKSETMLELVNELRHLRDNMFVPRDRVKFTDELAVMTGQRAQVFEEMEITSPFQQRGSIISRLTRKATITSRRSSSRQSSSRRNSTRRRGSVRSSDSADHNANNSDQQRSLSRSNSGYGRRSIRHTDTCIAEADDEREEEEEMGSPLRPFQRRHNTKRISRSTSSRRHVRPEAHTPEVHAPEENVIHIDPLIEKSDDDIDDGTNEQSRLLQQPTTPRDHHSFSAPIMAPTDTEDDMEGMQETVRLLDMAKTVDPTIVDRRGSTGVHDTCV</sequence>
<feature type="compositionally biased region" description="Basic and acidic residues" evidence="1">
    <location>
        <begin position="1958"/>
        <end position="1967"/>
    </location>
</feature>
<feature type="region of interest" description="Disordered" evidence="1">
    <location>
        <begin position="1251"/>
        <end position="1302"/>
    </location>
</feature>
<feature type="compositionally biased region" description="Polar residues" evidence="1">
    <location>
        <begin position="1713"/>
        <end position="1724"/>
    </location>
</feature>